<keyword evidence="3" id="KW-1185">Reference proteome</keyword>
<accession>Q6CR19</accession>
<dbReference type="AlphaFoldDB" id="Q6CR19"/>
<evidence type="ECO:0000313" key="2">
    <source>
        <dbReference type="EMBL" id="CAH00716.1"/>
    </source>
</evidence>
<evidence type="ECO:0000256" key="1">
    <source>
        <dbReference type="SAM" id="Phobius"/>
    </source>
</evidence>
<dbReference type="PaxDb" id="284590-Q6CR19"/>
<dbReference type="RefSeq" id="XP_453620.1">
    <property type="nucleotide sequence ID" value="XM_453620.1"/>
</dbReference>
<dbReference type="HOGENOM" id="CLU_112963_0_0_1"/>
<keyword evidence="1" id="KW-1133">Transmembrane helix</keyword>
<dbReference type="InParanoid" id="Q6CR19"/>
<dbReference type="OMA" id="LPDPMEY"/>
<dbReference type="KEGG" id="kla:KLLA0_D12518g"/>
<dbReference type="Proteomes" id="UP000000598">
    <property type="component" value="Chromosome D"/>
</dbReference>
<keyword evidence="1" id="KW-0812">Transmembrane</keyword>
<keyword evidence="1" id="KW-0472">Membrane</keyword>
<dbReference type="EMBL" id="CR382124">
    <property type="protein sequence ID" value="CAH00716.1"/>
    <property type="molecule type" value="Genomic_DNA"/>
</dbReference>
<evidence type="ECO:0000313" key="3">
    <source>
        <dbReference type="Proteomes" id="UP000000598"/>
    </source>
</evidence>
<feature type="transmembrane region" description="Helical" evidence="1">
    <location>
        <begin position="76"/>
        <end position="93"/>
    </location>
</feature>
<dbReference type="eggNOG" id="ENOG502S20Y">
    <property type="taxonomic scope" value="Eukaryota"/>
</dbReference>
<name>Q6CR19_KLULA</name>
<sequence length="223" mass="25681">MATKKKKGYRVKQVTKTVQGICRRPIASQLLKMLRILKKYTTSNGPRFIPQPLFNGSTPPAPFTQSVQSSLSRKPFLEIGIIISLGALSYFAIDNYNERMKLESKLNNQVIKSQQMQEVYLKQMNAQRKKRELQILNERKSGLQRQMKMALHIAMLRKQLVDLDQEPVSIETIQQEYTKSIKMENSISNVSGTALWITDDSTYKAYLPNAREYDVSIDDFRKG</sequence>
<organism evidence="2 3">
    <name type="scientific">Kluyveromyces lactis (strain ATCC 8585 / CBS 2359 / DSM 70799 / NBRC 1267 / NRRL Y-1140 / WM37)</name>
    <name type="common">Yeast</name>
    <name type="synonym">Candida sphaerica</name>
    <dbReference type="NCBI Taxonomy" id="284590"/>
    <lineage>
        <taxon>Eukaryota</taxon>
        <taxon>Fungi</taxon>
        <taxon>Dikarya</taxon>
        <taxon>Ascomycota</taxon>
        <taxon>Saccharomycotina</taxon>
        <taxon>Saccharomycetes</taxon>
        <taxon>Saccharomycetales</taxon>
        <taxon>Saccharomycetaceae</taxon>
        <taxon>Kluyveromyces</taxon>
    </lineage>
</organism>
<gene>
    <name evidence="2" type="ORF">KLLA0_D12518g</name>
</gene>
<proteinExistence type="predicted"/>
<dbReference type="GeneID" id="2893568"/>
<protein>
    <submittedName>
        <fullName evidence="2">KLLA0D12518p</fullName>
    </submittedName>
</protein>
<reference evidence="2 3" key="1">
    <citation type="journal article" date="2004" name="Nature">
        <title>Genome evolution in yeasts.</title>
        <authorList>
            <consortium name="Genolevures"/>
            <person name="Dujon B."/>
            <person name="Sherman D."/>
            <person name="Fischer G."/>
            <person name="Durrens P."/>
            <person name="Casaregola S."/>
            <person name="Lafontaine I."/>
            <person name="de Montigny J."/>
            <person name="Marck C."/>
            <person name="Neuveglise C."/>
            <person name="Talla E."/>
            <person name="Goffard N."/>
            <person name="Frangeul L."/>
            <person name="Aigle M."/>
            <person name="Anthouard V."/>
            <person name="Babour A."/>
            <person name="Barbe V."/>
            <person name="Barnay S."/>
            <person name="Blanchin S."/>
            <person name="Beckerich J.M."/>
            <person name="Beyne E."/>
            <person name="Bleykasten C."/>
            <person name="Boisrame A."/>
            <person name="Boyer J."/>
            <person name="Cattolico L."/>
            <person name="Confanioleri F."/>
            <person name="de Daruvar A."/>
            <person name="Despons L."/>
            <person name="Fabre E."/>
            <person name="Fairhead C."/>
            <person name="Ferry-Dumazet H."/>
            <person name="Groppi A."/>
            <person name="Hantraye F."/>
            <person name="Hennequin C."/>
            <person name="Jauniaux N."/>
            <person name="Joyet P."/>
            <person name="Kachouri R."/>
            <person name="Kerrest A."/>
            <person name="Koszul R."/>
            <person name="Lemaire M."/>
            <person name="Lesur I."/>
            <person name="Ma L."/>
            <person name="Muller H."/>
            <person name="Nicaud J.M."/>
            <person name="Nikolski M."/>
            <person name="Oztas S."/>
            <person name="Ozier-Kalogeropoulos O."/>
            <person name="Pellenz S."/>
            <person name="Potier S."/>
            <person name="Richard G.F."/>
            <person name="Straub M.L."/>
            <person name="Suleau A."/>
            <person name="Swennene D."/>
            <person name="Tekaia F."/>
            <person name="Wesolowski-Louvel M."/>
            <person name="Westhof E."/>
            <person name="Wirth B."/>
            <person name="Zeniou-Meyer M."/>
            <person name="Zivanovic I."/>
            <person name="Bolotin-Fukuhara M."/>
            <person name="Thierry A."/>
            <person name="Bouchier C."/>
            <person name="Caudron B."/>
            <person name="Scarpelli C."/>
            <person name="Gaillardin C."/>
            <person name="Weissenbach J."/>
            <person name="Wincker P."/>
            <person name="Souciet J.L."/>
        </authorList>
    </citation>
    <scope>NUCLEOTIDE SEQUENCE [LARGE SCALE GENOMIC DNA]</scope>
    <source>
        <strain evidence="3">ATCC 8585 / CBS 2359 / DSM 70799 / NBRC 1267 / NRRL Y-1140 / WM37</strain>
    </source>
</reference>